<feature type="compositionally biased region" description="Basic and acidic residues" evidence="1">
    <location>
        <begin position="53"/>
        <end position="77"/>
    </location>
</feature>
<proteinExistence type="predicted"/>
<gene>
    <name evidence="2" type="ORF">MM415A00401_0003</name>
    <name evidence="3" type="ORF">MM415B03097_0008</name>
</gene>
<reference evidence="2" key="1">
    <citation type="submission" date="2020-03" db="EMBL/GenBank/DDBJ databases">
        <title>The deep terrestrial virosphere.</title>
        <authorList>
            <person name="Holmfeldt K."/>
            <person name="Nilsson E."/>
            <person name="Simone D."/>
            <person name="Lopez-Fernandez M."/>
            <person name="Wu X."/>
            <person name="de Brujin I."/>
            <person name="Lundin D."/>
            <person name="Andersson A."/>
            <person name="Bertilsson S."/>
            <person name="Dopson M."/>
        </authorList>
    </citation>
    <scope>NUCLEOTIDE SEQUENCE</scope>
    <source>
        <strain evidence="2">MM415A00401</strain>
        <strain evidence="3">MM415B03097</strain>
    </source>
</reference>
<organism evidence="2">
    <name type="scientific">viral metagenome</name>
    <dbReference type="NCBI Taxonomy" id="1070528"/>
    <lineage>
        <taxon>unclassified sequences</taxon>
        <taxon>metagenomes</taxon>
        <taxon>organismal metagenomes</taxon>
    </lineage>
</organism>
<evidence type="ECO:0000256" key="1">
    <source>
        <dbReference type="SAM" id="MobiDB-lite"/>
    </source>
</evidence>
<dbReference type="EMBL" id="MT142668">
    <property type="protein sequence ID" value="QJA86912.1"/>
    <property type="molecule type" value="Genomic_DNA"/>
</dbReference>
<dbReference type="EMBL" id="MT142489">
    <property type="protein sequence ID" value="QJA82491.1"/>
    <property type="molecule type" value="Genomic_DNA"/>
</dbReference>
<evidence type="ECO:0000313" key="2">
    <source>
        <dbReference type="EMBL" id="QJA82491.1"/>
    </source>
</evidence>
<feature type="region of interest" description="Disordered" evidence="1">
    <location>
        <begin position="50"/>
        <end position="77"/>
    </location>
</feature>
<dbReference type="AlphaFoldDB" id="A0A6M3KLI7"/>
<sequence length="77" mass="8447">MSNPIECPTCRDWWWLWEGTDLPVTDLDPLRVFVMLATGLGNPIPCPDCNPDGAKKGKDHPARAGLEAAKEENKAGE</sequence>
<accession>A0A6M3KLI7</accession>
<evidence type="ECO:0000313" key="3">
    <source>
        <dbReference type="EMBL" id="QJA86912.1"/>
    </source>
</evidence>
<name>A0A6M3KLI7_9ZZZZ</name>
<protein>
    <submittedName>
        <fullName evidence="2">Uncharacterized protein</fullName>
    </submittedName>
</protein>